<proteinExistence type="predicted"/>
<organism evidence="2 3">
    <name type="scientific">Setaria viridis</name>
    <name type="common">Green bristlegrass</name>
    <name type="synonym">Setaria italica subsp. viridis</name>
    <dbReference type="NCBI Taxonomy" id="4556"/>
    <lineage>
        <taxon>Eukaryota</taxon>
        <taxon>Viridiplantae</taxon>
        <taxon>Streptophyta</taxon>
        <taxon>Embryophyta</taxon>
        <taxon>Tracheophyta</taxon>
        <taxon>Spermatophyta</taxon>
        <taxon>Magnoliopsida</taxon>
        <taxon>Liliopsida</taxon>
        <taxon>Poales</taxon>
        <taxon>Poaceae</taxon>
        <taxon>PACMAD clade</taxon>
        <taxon>Panicoideae</taxon>
        <taxon>Panicodae</taxon>
        <taxon>Paniceae</taxon>
        <taxon>Cenchrinae</taxon>
        <taxon>Setaria</taxon>
    </lineage>
</organism>
<accession>A0A4U6UXE3</accession>
<dbReference type="Proteomes" id="UP000298652">
    <property type="component" value="Chromosome 4"/>
</dbReference>
<evidence type="ECO:0000313" key="3">
    <source>
        <dbReference type="Proteomes" id="UP000298652"/>
    </source>
</evidence>
<evidence type="ECO:0000313" key="2">
    <source>
        <dbReference type="EMBL" id="TKW21340.1"/>
    </source>
</evidence>
<keyword evidence="1" id="KW-0175">Coiled coil</keyword>
<dbReference type="PANTHER" id="PTHR33026:SF7">
    <property type="entry name" value="OS03G0100275 PROTEIN"/>
    <property type="match status" value="1"/>
</dbReference>
<evidence type="ECO:0000256" key="1">
    <source>
        <dbReference type="SAM" id="Coils"/>
    </source>
</evidence>
<protein>
    <submittedName>
        <fullName evidence="2">Uncharacterized protein</fullName>
    </submittedName>
</protein>
<reference evidence="2" key="1">
    <citation type="submission" date="2019-03" db="EMBL/GenBank/DDBJ databases">
        <title>WGS assembly of Setaria viridis.</title>
        <authorList>
            <person name="Huang P."/>
            <person name="Jenkins J."/>
            <person name="Grimwood J."/>
            <person name="Barry K."/>
            <person name="Healey A."/>
            <person name="Mamidi S."/>
            <person name="Sreedasyam A."/>
            <person name="Shu S."/>
            <person name="Feldman M."/>
            <person name="Wu J."/>
            <person name="Yu Y."/>
            <person name="Chen C."/>
            <person name="Johnson J."/>
            <person name="Rokhsar D."/>
            <person name="Baxter I."/>
            <person name="Schmutz J."/>
            <person name="Brutnell T."/>
            <person name="Kellogg E."/>
        </authorList>
    </citation>
    <scope>NUCLEOTIDE SEQUENCE [LARGE SCALE GENOMIC DNA]</scope>
</reference>
<dbReference type="PANTHER" id="PTHR33026">
    <property type="entry name" value="OS06G0360600 PROTEIN"/>
    <property type="match status" value="1"/>
</dbReference>
<dbReference type="EMBL" id="CM016555">
    <property type="protein sequence ID" value="TKW21340.1"/>
    <property type="molecule type" value="Genomic_DNA"/>
</dbReference>
<dbReference type="Gramene" id="TKW21340">
    <property type="protein sequence ID" value="TKW21340"/>
    <property type="gene ID" value="SEVIR_4G165400v2"/>
</dbReference>
<feature type="coiled-coil region" evidence="1">
    <location>
        <begin position="325"/>
        <end position="359"/>
    </location>
</feature>
<dbReference type="AlphaFoldDB" id="A0A4U6UXE3"/>
<sequence>MGKEAISSKAAESKKRKAAKKELQLLMLKYSKTDQTTPPTQACAWKKSVMKEANIQALVTGHHPVWNNRWLDEPSHEHSFQLPELLEKIAILKTPWLTRVGVAFSFMRRRVQPLQLRCTWGYDYLGPNDPSRMTSEDLSVDEVMARLRRLFKHARAILTFFMTLEEKMTTEVVQQELPMIKEVNELEDDEEPPVTRTNPIGAQATQVVETTSKAGEDQAVIQQATPKKLSPTVKYLLLGGEPSLKIKRSTRYSTSVDIGGPSPKFAIDSSNHLAQDITPTPTILPPEEQPGLEKLIKRSCQKLEMIQGYEDTIMRAEALEPAEGKDRLRKHNKALKNRLEALTREKEDLQGRITDWQNSYYRVTEQHDKLSNLYKTLGHHLQKERKLRTDGDVDLVNTMTTL</sequence>
<keyword evidence="3" id="KW-1185">Reference proteome</keyword>
<gene>
    <name evidence="2" type="ORF">SEVIR_4G165400v2</name>
</gene>
<name>A0A4U6UXE3_SETVI</name>